<accession>A0ABR3IR98</accession>
<dbReference type="EMBL" id="JASNQZ010000015">
    <property type="protein sequence ID" value="KAL0945791.1"/>
    <property type="molecule type" value="Genomic_DNA"/>
</dbReference>
<evidence type="ECO:0000313" key="2">
    <source>
        <dbReference type="EMBL" id="KAL0945791.1"/>
    </source>
</evidence>
<proteinExistence type="predicted"/>
<name>A0ABR3IR98_9AGAR</name>
<feature type="region of interest" description="Disordered" evidence="1">
    <location>
        <begin position="329"/>
        <end position="349"/>
    </location>
</feature>
<dbReference type="Proteomes" id="UP001556367">
    <property type="component" value="Unassembled WGS sequence"/>
</dbReference>
<feature type="region of interest" description="Disordered" evidence="1">
    <location>
        <begin position="294"/>
        <end position="315"/>
    </location>
</feature>
<reference evidence="3" key="1">
    <citation type="submission" date="2024-06" db="EMBL/GenBank/DDBJ databases">
        <title>Multi-omics analyses provide insights into the biosynthesis of the anticancer antibiotic pleurotin in Hohenbuehelia grisea.</title>
        <authorList>
            <person name="Weaver J.A."/>
            <person name="Alberti F."/>
        </authorList>
    </citation>
    <scope>NUCLEOTIDE SEQUENCE [LARGE SCALE GENOMIC DNA]</scope>
    <source>
        <strain evidence="3">T-177</strain>
    </source>
</reference>
<feature type="region of interest" description="Disordered" evidence="1">
    <location>
        <begin position="1"/>
        <end position="30"/>
    </location>
</feature>
<feature type="region of interest" description="Disordered" evidence="1">
    <location>
        <begin position="489"/>
        <end position="515"/>
    </location>
</feature>
<protein>
    <submittedName>
        <fullName evidence="2">Uncharacterized protein</fullName>
    </submittedName>
</protein>
<organism evidence="2 3">
    <name type="scientific">Hohenbuehelia grisea</name>
    <dbReference type="NCBI Taxonomy" id="104357"/>
    <lineage>
        <taxon>Eukaryota</taxon>
        <taxon>Fungi</taxon>
        <taxon>Dikarya</taxon>
        <taxon>Basidiomycota</taxon>
        <taxon>Agaricomycotina</taxon>
        <taxon>Agaricomycetes</taxon>
        <taxon>Agaricomycetidae</taxon>
        <taxon>Agaricales</taxon>
        <taxon>Pleurotineae</taxon>
        <taxon>Pleurotaceae</taxon>
        <taxon>Hohenbuehelia</taxon>
    </lineage>
</organism>
<comment type="caution">
    <text evidence="2">The sequence shown here is derived from an EMBL/GenBank/DDBJ whole genome shotgun (WGS) entry which is preliminary data.</text>
</comment>
<keyword evidence="3" id="KW-1185">Reference proteome</keyword>
<evidence type="ECO:0000256" key="1">
    <source>
        <dbReference type="SAM" id="MobiDB-lite"/>
    </source>
</evidence>
<sequence length="515" mass="57128">MTSTVSILDSRPNDQSTPGTPSSLRSGTSSAPIHRGGIYCIQESIFRPFVELLDVNTDDLATTSASFSSIGSSSRLEGTSQFRSRPCVVLDADCKGGGRKVCLMATFEGEVNVDNLSEILRVFLVAVHPTEPVPSDILDAFQLYTSPEWARQPQYIVTVPLITQKILRTFDRDLPNDRTEYQISEVMLSQLEEAYARQRIAWNKKCAHDQWYRVRCKSEVEGAFMKAGSRYAGSPYTESVCIEMDPGSSRYAESQYTESEYPESEFSEIPASSSMFMGLPEIEDPWRIAYQGRHSVSGASRTRGSSSNNRRKLIHRRGTSDYAAYRYGRNGNTAIGPPTPSSDAFDDWSSVPPSSPSLMSYQDPNFHSISQSVFPPYRDMFAHSPPSPTRRSRSLSICSGTLYTPGVSSPLARRPTGAVYFDEDSFAGVQGEESLEIDFGVEEEGLQASLVLRSDLNRGRVYELDGLTDFNLMSLDQGLPDAVVEEETQHKKKKKQRSKNVILSAGGLPPARQLR</sequence>
<gene>
    <name evidence="2" type="ORF">HGRIS_012079</name>
</gene>
<feature type="compositionally biased region" description="Low complexity" evidence="1">
    <location>
        <begin position="295"/>
        <end position="308"/>
    </location>
</feature>
<evidence type="ECO:0000313" key="3">
    <source>
        <dbReference type="Proteomes" id="UP001556367"/>
    </source>
</evidence>